<dbReference type="AlphaFoldDB" id="A0AAD5Z487"/>
<protein>
    <submittedName>
        <fullName evidence="2">Uncharacterized protein</fullName>
    </submittedName>
</protein>
<organism evidence="2 3">
    <name type="scientific">Rhynchospora tenuis</name>
    <dbReference type="NCBI Taxonomy" id="198213"/>
    <lineage>
        <taxon>Eukaryota</taxon>
        <taxon>Viridiplantae</taxon>
        <taxon>Streptophyta</taxon>
        <taxon>Embryophyta</taxon>
        <taxon>Tracheophyta</taxon>
        <taxon>Spermatophyta</taxon>
        <taxon>Magnoliopsida</taxon>
        <taxon>Liliopsida</taxon>
        <taxon>Poales</taxon>
        <taxon>Cyperaceae</taxon>
        <taxon>Cyperoideae</taxon>
        <taxon>Rhynchosporeae</taxon>
        <taxon>Rhynchospora</taxon>
    </lineage>
</organism>
<comment type="caution">
    <text evidence="2">The sequence shown here is derived from an EMBL/GenBank/DDBJ whole genome shotgun (WGS) entry which is preliminary data.</text>
</comment>
<evidence type="ECO:0000313" key="3">
    <source>
        <dbReference type="Proteomes" id="UP001210211"/>
    </source>
</evidence>
<gene>
    <name evidence="2" type="ORF">LUZ61_015755</name>
</gene>
<comment type="similarity">
    <text evidence="1">Belongs to the plant acyltransferase family.</text>
</comment>
<keyword evidence="3" id="KW-1185">Reference proteome</keyword>
<reference evidence="2 3" key="1">
    <citation type="journal article" date="2022" name="Cell">
        <title>Repeat-based holocentromeres influence genome architecture and karyotype evolution.</title>
        <authorList>
            <person name="Hofstatter P.G."/>
            <person name="Thangavel G."/>
            <person name="Lux T."/>
            <person name="Neumann P."/>
            <person name="Vondrak T."/>
            <person name="Novak P."/>
            <person name="Zhang M."/>
            <person name="Costa L."/>
            <person name="Castellani M."/>
            <person name="Scott A."/>
            <person name="Toegelov H."/>
            <person name="Fuchs J."/>
            <person name="Mata-Sucre Y."/>
            <person name="Dias Y."/>
            <person name="Vanzela A.L.L."/>
            <person name="Huettel B."/>
            <person name="Almeida C.C.S."/>
            <person name="Simkova H."/>
            <person name="Souza G."/>
            <person name="Pedrosa-Harand A."/>
            <person name="Macas J."/>
            <person name="Mayer K.F.X."/>
            <person name="Houben A."/>
            <person name="Marques A."/>
        </authorList>
    </citation>
    <scope>NUCLEOTIDE SEQUENCE [LARGE SCALE GENOMIC DNA]</scope>
    <source>
        <strain evidence="2">RhyTen1mFocal</strain>
    </source>
</reference>
<dbReference type="InterPro" id="IPR050898">
    <property type="entry name" value="Plant_acyltransferase"/>
</dbReference>
<dbReference type="PANTHER" id="PTHR31147:SF34">
    <property type="entry name" value="ACYL TRANSFERASE 9"/>
    <property type="match status" value="1"/>
</dbReference>
<dbReference type="Gene3D" id="3.30.559.10">
    <property type="entry name" value="Chloramphenicol acetyltransferase-like domain"/>
    <property type="match status" value="2"/>
</dbReference>
<dbReference type="InterPro" id="IPR023213">
    <property type="entry name" value="CAT-like_dom_sf"/>
</dbReference>
<sequence length="477" mass="53738">MVFEVTKISEGVVKPAEPTPNQTLRLAWVDRYPTHRGLVESIHIYRSATDPAKVIREALAKALVFFYPLAGHIIEPVPGDPSIECSAKGVYFVEANANCSLEDVKYLHRPLLIPKEELVPYPGPADWEVEPHNTSIMMQVTTFTCGGFVLGLRTNHAVADGMGAAQFIQAVGDMARGLPEPLVLPVWDRENFPDRKIKPSPLPELPVLTIEYVILDFSMDYIKKLKSRYMDFSGKICSTFDILTAKLWQCRTRALDLKHEAEVNLGFFASVRHLLKLNKGYYGNSIFPTTVISTGATFLTRDVEDLRIPLEGKLFLQPEKLFKHSCRHLGSRYSSGPRLGCLALTDWAFRAISYQTASSMKILNSTLVEVVNLIQEAKERMTEEFLKFAREEIDTDPFQMTFNYESVSVSDWSKLGFVDADYCYGKPMLCSPLVNYEFSASVIILKPPLPLEGARLLASCVMKEHFMEFVKGLNNMD</sequence>
<name>A0AAD5Z487_9POAL</name>
<dbReference type="PANTHER" id="PTHR31147">
    <property type="entry name" value="ACYL TRANSFERASE 4"/>
    <property type="match status" value="1"/>
</dbReference>
<dbReference type="Proteomes" id="UP001210211">
    <property type="component" value="Unassembled WGS sequence"/>
</dbReference>
<accession>A0AAD5Z487</accession>
<evidence type="ECO:0000313" key="2">
    <source>
        <dbReference type="EMBL" id="KAJ3686591.1"/>
    </source>
</evidence>
<proteinExistence type="inferred from homology"/>
<dbReference type="EMBL" id="JAMRDG010000002">
    <property type="protein sequence ID" value="KAJ3686591.1"/>
    <property type="molecule type" value="Genomic_DNA"/>
</dbReference>
<evidence type="ECO:0000256" key="1">
    <source>
        <dbReference type="ARBA" id="ARBA00009861"/>
    </source>
</evidence>
<dbReference type="Pfam" id="PF02458">
    <property type="entry name" value="Transferase"/>
    <property type="match status" value="2"/>
</dbReference>